<dbReference type="PANTHER" id="PTHR34448:SF1">
    <property type="entry name" value="BLL6088 PROTEIN"/>
    <property type="match status" value="1"/>
</dbReference>
<evidence type="ECO:0000313" key="3">
    <source>
        <dbReference type="EMBL" id="GAF83500.1"/>
    </source>
</evidence>
<dbReference type="GO" id="GO:0046872">
    <property type="term" value="F:metal ion binding"/>
    <property type="evidence" value="ECO:0007669"/>
    <property type="project" value="UniProtKB-KW"/>
</dbReference>
<dbReference type="Pfam" id="PF26233">
    <property type="entry name" value="NicX"/>
    <property type="match status" value="1"/>
</dbReference>
<organism evidence="3">
    <name type="scientific">marine sediment metagenome</name>
    <dbReference type="NCBI Taxonomy" id="412755"/>
    <lineage>
        <taxon>unclassified sequences</taxon>
        <taxon>metagenomes</taxon>
        <taxon>ecological metagenomes</taxon>
    </lineage>
</organism>
<accession>X0U4V9</accession>
<dbReference type="EMBL" id="BARS01006124">
    <property type="protein sequence ID" value="GAF83500.1"/>
    <property type="molecule type" value="Genomic_DNA"/>
</dbReference>
<evidence type="ECO:0008006" key="4">
    <source>
        <dbReference type="Google" id="ProtNLM"/>
    </source>
</evidence>
<sequence length="231" mass="24904">MAHILLALCAGSVQSDTDDAGAMKCMDCGGVKPGETVLISTDTNKFRIAEALASAVYAVGATPIIIMIPPVKTHGEQLPEPIVAAFRQADVFLMPSTWSQTHTKARVEAIKAGRRDSTMCEVTEDALCVGAIEADYEKCDRLGRKLGGVLAEIKEIRITSPLGTDICGEVKGRPVQYETGLFRKPGQLAAFPDSEIHHPSFYKDVRVCISDSPPKGAYGKSPRNEEEVKDI</sequence>
<evidence type="ECO:0000256" key="2">
    <source>
        <dbReference type="SAM" id="MobiDB-lite"/>
    </source>
</evidence>
<dbReference type="SUPFAM" id="SSF144052">
    <property type="entry name" value="Thermophilic metalloprotease-like"/>
    <property type="match status" value="1"/>
</dbReference>
<evidence type="ECO:0000256" key="1">
    <source>
        <dbReference type="ARBA" id="ARBA00022723"/>
    </source>
</evidence>
<feature type="region of interest" description="Disordered" evidence="2">
    <location>
        <begin position="212"/>
        <end position="231"/>
    </location>
</feature>
<comment type="caution">
    <text evidence="3">The sequence shown here is derived from an EMBL/GenBank/DDBJ whole genome shotgun (WGS) entry which is preliminary data.</text>
</comment>
<name>X0U4V9_9ZZZZ</name>
<keyword evidence="1" id="KW-0479">Metal-binding</keyword>
<dbReference type="AlphaFoldDB" id="X0U4V9"/>
<proteinExistence type="predicted"/>
<dbReference type="InterPro" id="IPR052170">
    <property type="entry name" value="M29_Exopeptidase"/>
</dbReference>
<protein>
    <recommendedName>
        <fullName evidence="4">Leucyl aminopeptidase</fullName>
    </recommendedName>
</protein>
<dbReference type="InterPro" id="IPR058739">
    <property type="entry name" value="NicX"/>
</dbReference>
<gene>
    <name evidence="3" type="ORF">S01H1_11974</name>
</gene>
<feature type="compositionally biased region" description="Basic and acidic residues" evidence="2">
    <location>
        <begin position="222"/>
        <end position="231"/>
    </location>
</feature>
<reference evidence="3" key="1">
    <citation type="journal article" date="2014" name="Front. Microbiol.">
        <title>High frequency of phylogenetically diverse reductive dehalogenase-homologous genes in deep subseafloor sedimentary metagenomes.</title>
        <authorList>
            <person name="Kawai M."/>
            <person name="Futagami T."/>
            <person name="Toyoda A."/>
            <person name="Takaki Y."/>
            <person name="Nishi S."/>
            <person name="Hori S."/>
            <person name="Arai W."/>
            <person name="Tsubouchi T."/>
            <person name="Morono Y."/>
            <person name="Uchiyama I."/>
            <person name="Ito T."/>
            <person name="Fujiyama A."/>
            <person name="Inagaki F."/>
            <person name="Takami H."/>
        </authorList>
    </citation>
    <scope>NUCLEOTIDE SEQUENCE</scope>
    <source>
        <strain evidence="3">Expedition CK06-06</strain>
    </source>
</reference>
<dbReference type="PANTHER" id="PTHR34448">
    <property type="entry name" value="AMINOPEPTIDASE"/>
    <property type="match status" value="1"/>
</dbReference>